<geneLocation type="plasmid" evidence="2">
    <name>ppnihbp1_1</name>
</geneLocation>
<proteinExistence type="predicted"/>
<reference evidence="1 2" key="1">
    <citation type="submission" date="2020-02" db="EMBL/GenBank/DDBJ databases">
        <title>Integrative conjugative elements (ICEs) and plasmids drive adaptation of Pseudomonas nitroreducens strain HBP1 to wastewater environment.</title>
        <authorList>
            <person name="Sentchilo V."/>
            <person name="Carraro N."/>
            <person name="Bertelli C."/>
            <person name="van der Meer J.R."/>
        </authorList>
    </citation>
    <scope>NUCLEOTIDE SEQUENCE [LARGE SCALE GENOMIC DNA]</scope>
    <source>
        <strain evidence="1 2">HBP1</strain>
        <plasmid evidence="2">ppnihbp1_1</plasmid>
    </source>
</reference>
<evidence type="ECO:0000313" key="2">
    <source>
        <dbReference type="Proteomes" id="UP000501063"/>
    </source>
</evidence>
<name>A0A6G6J8F4_PSENT</name>
<gene>
    <name evidence="1" type="ORF">G5B91_35375</name>
</gene>
<evidence type="ECO:0000313" key="1">
    <source>
        <dbReference type="EMBL" id="QIE91665.1"/>
    </source>
</evidence>
<keyword evidence="1" id="KW-0614">Plasmid</keyword>
<sequence length="102" mass="11635">MRYGNSTMTTYYEGCEGAQTEPCVVVFRDSELVIEYLRAGAPSTYRGVLEGEQYQLRYWPQSEGFDAQASLCRPDSDLMDGEWSEVENGVRSSGTWEIELRE</sequence>
<organism evidence="1 2">
    <name type="scientific">Pseudomonas nitroreducens</name>
    <dbReference type="NCBI Taxonomy" id="46680"/>
    <lineage>
        <taxon>Bacteria</taxon>
        <taxon>Pseudomonadati</taxon>
        <taxon>Pseudomonadota</taxon>
        <taxon>Gammaproteobacteria</taxon>
        <taxon>Pseudomonadales</taxon>
        <taxon>Pseudomonadaceae</taxon>
        <taxon>Pseudomonas</taxon>
    </lineage>
</organism>
<accession>A0A6G6J8F4</accession>
<dbReference type="AlphaFoldDB" id="A0A6G6J8F4"/>
<protein>
    <submittedName>
        <fullName evidence="1">Uncharacterized protein</fullName>
    </submittedName>
</protein>
<dbReference type="EMBL" id="CP049142">
    <property type="protein sequence ID" value="QIE91665.1"/>
    <property type="molecule type" value="Genomic_DNA"/>
</dbReference>
<dbReference type="KEGG" id="pnt:G5B91_35375"/>
<dbReference type="Proteomes" id="UP000501063">
    <property type="component" value="Plasmid pPniHBP1_1"/>
</dbReference>